<name>A0A979FWB7_HYAAZ</name>
<dbReference type="RefSeq" id="XP_047741549.1">
    <property type="nucleotide sequence ID" value="XM_047885593.1"/>
</dbReference>
<protein>
    <submittedName>
        <fullName evidence="5">Regulator of G-protein signaling 3</fullName>
    </submittedName>
</protein>
<dbReference type="Gene3D" id="2.30.42.10">
    <property type="match status" value="1"/>
</dbReference>
<organism evidence="4 5">
    <name type="scientific">Hyalella azteca</name>
    <name type="common">Amphipod</name>
    <dbReference type="NCBI Taxonomy" id="294128"/>
    <lineage>
        <taxon>Eukaryota</taxon>
        <taxon>Metazoa</taxon>
        <taxon>Ecdysozoa</taxon>
        <taxon>Arthropoda</taxon>
        <taxon>Crustacea</taxon>
        <taxon>Multicrustacea</taxon>
        <taxon>Malacostraca</taxon>
        <taxon>Eumalacostraca</taxon>
        <taxon>Peracarida</taxon>
        <taxon>Amphipoda</taxon>
        <taxon>Senticaudata</taxon>
        <taxon>Talitrida</taxon>
        <taxon>Talitroidea</taxon>
        <taxon>Hyalellidae</taxon>
        <taxon>Hyalella</taxon>
    </lineage>
</organism>
<dbReference type="Pfam" id="PF00168">
    <property type="entry name" value="C2"/>
    <property type="match status" value="1"/>
</dbReference>
<dbReference type="Proteomes" id="UP000694843">
    <property type="component" value="Unplaced"/>
</dbReference>
<feature type="region of interest" description="Disordered" evidence="1">
    <location>
        <begin position="287"/>
        <end position="321"/>
    </location>
</feature>
<dbReference type="PROSITE" id="PS50106">
    <property type="entry name" value="PDZ"/>
    <property type="match status" value="1"/>
</dbReference>
<dbReference type="InterPro" id="IPR001478">
    <property type="entry name" value="PDZ"/>
</dbReference>
<feature type="domain" description="C2" evidence="2">
    <location>
        <begin position="1"/>
        <end position="98"/>
    </location>
</feature>
<dbReference type="SUPFAM" id="SSF50156">
    <property type="entry name" value="PDZ domain-like"/>
    <property type="match status" value="1"/>
</dbReference>
<dbReference type="InterPro" id="IPR000008">
    <property type="entry name" value="C2_dom"/>
</dbReference>
<accession>A0A979FWB7</accession>
<dbReference type="GO" id="GO:0005634">
    <property type="term" value="C:nucleus"/>
    <property type="evidence" value="ECO:0007669"/>
    <property type="project" value="TreeGrafter"/>
</dbReference>
<dbReference type="AlphaFoldDB" id="A0A979FWB7"/>
<gene>
    <name evidence="5" type="primary">LOC108665709</name>
</gene>
<dbReference type="Pfam" id="PF00595">
    <property type="entry name" value="PDZ"/>
    <property type="match status" value="1"/>
</dbReference>
<dbReference type="PANTHER" id="PTHR46848:SF1">
    <property type="entry name" value="REGULATOR OF G-PROTEIN SIGNALING 3"/>
    <property type="match status" value="1"/>
</dbReference>
<dbReference type="PROSITE" id="PS50004">
    <property type="entry name" value="C2"/>
    <property type="match status" value="1"/>
</dbReference>
<dbReference type="InterPro" id="IPR036034">
    <property type="entry name" value="PDZ_sf"/>
</dbReference>
<dbReference type="SUPFAM" id="SSF49562">
    <property type="entry name" value="C2 domain (Calcium/lipid-binding domain, CaLB)"/>
    <property type="match status" value="1"/>
</dbReference>
<feature type="domain" description="PDZ" evidence="3">
    <location>
        <begin position="173"/>
        <end position="250"/>
    </location>
</feature>
<dbReference type="Gene3D" id="2.60.40.150">
    <property type="entry name" value="C2 domain"/>
    <property type="match status" value="1"/>
</dbReference>
<dbReference type="KEGG" id="hazt:108665709"/>
<feature type="compositionally biased region" description="Polar residues" evidence="1">
    <location>
        <begin position="287"/>
        <end position="298"/>
    </location>
</feature>
<dbReference type="GO" id="GO:0005886">
    <property type="term" value="C:plasma membrane"/>
    <property type="evidence" value="ECO:0007669"/>
    <property type="project" value="TreeGrafter"/>
</dbReference>
<dbReference type="SMART" id="SM00228">
    <property type="entry name" value="PDZ"/>
    <property type="match status" value="1"/>
</dbReference>
<evidence type="ECO:0000256" key="1">
    <source>
        <dbReference type="SAM" id="MobiDB-lite"/>
    </source>
</evidence>
<dbReference type="OrthoDB" id="6378868at2759"/>
<dbReference type="InterPro" id="IPR035892">
    <property type="entry name" value="C2_domain_sf"/>
</dbReference>
<evidence type="ECO:0000313" key="4">
    <source>
        <dbReference type="Proteomes" id="UP000694843"/>
    </source>
</evidence>
<sequence>MEARKLKSRSSGVCNPYVKLSLVPDEVERTFCRTSVLRATNCPHFNQQFSFDFLPEDLSKRLLISLWNRDPLKKKSEFLGCMSFNVGHILSKKVHGWFRLLTEAVGRRKHFAAPPPSPIRPAVGSRPDSQQDSESPTSPRRHHQVSAVGASVSTREAGWGGEAATGQTPYTLSVRVPRGAGGFGFSVSWSRPPRVERVDAGLPAAAAGLLPGDYLIFVGNRNVVRMHEKEVMAAIMDSGEELLLEVYRKGVTAGPPSLPSRRSLFQQQPGLTDPSFSCNQQSCLTYSTSTAPSSQTFQTKDRRRWQSAEDNPRTSPSSQYYNNNCLLQQHAQLYPAILASPTRHHERFQQVTKPYLSAVLQV</sequence>
<reference evidence="5" key="1">
    <citation type="submission" date="2025-08" db="UniProtKB">
        <authorList>
            <consortium name="RefSeq"/>
        </authorList>
    </citation>
    <scope>IDENTIFICATION</scope>
    <source>
        <tissue evidence="5">Whole organism</tissue>
    </source>
</reference>
<dbReference type="SMART" id="SM00239">
    <property type="entry name" value="C2"/>
    <property type="match status" value="1"/>
</dbReference>
<dbReference type="PANTHER" id="PTHR46848">
    <property type="entry name" value="REGULATOR OF G-PROTEIN SIGNALING 3"/>
    <property type="match status" value="1"/>
</dbReference>
<feature type="region of interest" description="Disordered" evidence="1">
    <location>
        <begin position="110"/>
        <end position="164"/>
    </location>
</feature>
<keyword evidence="4" id="KW-1185">Reference proteome</keyword>
<dbReference type="GeneID" id="108665709"/>
<evidence type="ECO:0000259" key="3">
    <source>
        <dbReference type="PROSITE" id="PS50106"/>
    </source>
</evidence>
<proteinExistence type="predicted"/>
<evidence type="ECO:0000259" key="2">
    <source>
        <dbReference type="PROSITE" id="PS50004"/>
    </source>
</evidence>
<feature type="compositionally biased region" description="Polar residues" evidence="1">
    <location>
        <begin position="127"/>
        <end position="138"/>
    </location>
</feature>
<evidence type="ECO:0000313" key="5">
    <source>
        <dbReference type="RefSeq" id="XP_047741549.1"/>
    </source>
</evidence>